<feature type="domain" description="Origin recognition complex subunit 2 winged-helix" evidence="8">
    <location>
        <begin position="270"/>
        <end position="328"/>
    </location>
</feature>
<comment type="subcellular location">
    <subcellularLocation>
        <location evidence="1 5">Nucleus</location>
    </subcellularLocation>
</comment>
<evidence type="ECO:0000256" key="5">
    <source>
        <dbReference type="RuleBase" id="RU368084"/>
    </source>
</evidence>
<dbReference type="GO" id="GO:0005664">
    <property type="term" value="C:nuclear origin of replication recognition complex"/>
    <property type="evidence" value="ECO:0007669"/>
    <property type="project" value="UniProtKB-UniRule"/>
</dbReference>
<dbReference type="InterPro" id="IPR007220">
    <property type="entry name" value="ORC2"/>
</dbReference>
<dbReference type="AlphaFoldDB" id="A0A6V7Q4Q7"/>
<dbReference type="Pfam" id="PF24882">
    <property type="entry name" value="WHD_ORC2"/>
    <property type="match status" value="1"/>
</dbReference>
<evidence type="ECO:0000256" key="6">
    <source>
        <dbReference type="SAM" id="MobiDB-lite"/>
    </source>
</evidence>
<comment type="similarity">
    <text evidence="2 5">Belongs to the ORC2 family.</text>
</comment>
<evidence type="ECO:0000259" key="8">
    <source>
        <dbReference type="Pfam" id="PF24882"/>
    </source>
</evidence>
<feature type="compositionally biased region" description="Low complexity" evidence="6">
    <location>
        <begin position="14"/>
        <end position="23"/>
    </location>
</feature>
<organism evidence="9">
    <name type="scientific">Ananas comosus var. bracteatus</name>
    <name type="common">red pineapple</name>
    <dbReference type="NCBI Taxonomy" id="296719"/>
    <lineage>
        <taxon>Eukaryota</taxon>
        <taxon>Viridiplantae</taxon>
        <taxon>Streptophyta</taxon>
        <taxon>Embryophyta</taxon>
        <taxon>Tracheophyta</taxon>
        <taxon>Spermatophyta</taxon>
        <taxon>Magnoliopsida</taxon>
        <taxon>Liliopsida</taxon>
        <taxon>Poales</taxon>
        <taxon>Bromeliaceae</taxon>
        <taxon>Bromelioideae</taxon>
        <taxon>Ananas</taxon>
    </lineage>
</organism>
<evidence type="ECO:0000256" key="3">
    <source>
        <dbReference type="ARBA" id="ARBA00022705"/>
    </source>
</evidence>
<evidence type="ECO:0000259" key="7">
    <source>
        <dbReference type="Pfam" id="PF04084"/>
    </source>
</evidence>
<name>A0A6V7Q4Q7_ANACO</name>
<protein>
    <recommendedName>
        <fullName evidence="5">Origin recognition complex subunit 2</fullName>
    </recommendedName>
</protein>
<gene>
    <name evidence="9" type="ORF">CB5_LOCUS21293</name>
</gene>
<sequence>MASRGGDRALPTSAASGAAAAAAEEMEEGGEEEFGFSRNYFLAKEIGSASGKRSAARKLSDIDLVDEQVLRTSLAGIATKHEKEIKALLKRYKDLYPRWLFELRCGFGLLMYGFGSKKVLLEDFASTTLTDYGVIVINGYLPSVNIKQVLITMVEVLWDQLKVNRKCPPNKSKMQLPSSSQTIDDILSFLDSQISTDNDGFICVLIHNIDGPALRDSETQQHLARIACCSHVRIVASIDHVNAPLLWDKKMWGNAQTTKTALVVLQSLTPNAQSMPVSTLYTKCRERFLVSSQVTLNSHLTEFKDHELVKIRRHSDGQDCLYIPLSTEALEKLLQELV</sequence>
<comment type="function">
    <text evidence="5">Component of the origin recognition complex (ORC) that binds origins of replication. DNA-binding is ATP-dependent. ORC is required to assemble the pre-replication complex necessary to initiate DNA replication.</text>
</comment>
<keyword evidence="3 5" id="KW-0235">DNA replication</keyword>
<dbReference type="EMBL" id="LR862132">
    <property type="protein sequence ID" value="CAD1838082.1"/>
    <property type="molecule type" value="Genomic_DNA"/>
</dbReference>
<dbReference type="PANTHER" id="PTHR14052">
    <property type="entry name" value="ORIGIN RECOGNITION COMPLEX SUBUNIT 2"/>
    <property type="match status" value="1"/>
</dbReference>
<feature type="region of interest" description="Disordered" evidence="6">
    <location>
        <begin position="1"/>
        <end position="23"/>
    </location>
</feature>
<feature type="domain" description="Origin recognition complex subunit 2 RecA-like" evidence="7">
    <location>
        <begin position="84"/>
        <end position="252"/>
    </location>
</feature>
<keyword evidence="4 5" id="KW-0539">Nucleus</keyword>
<dbReference type="Pfam" id="PF04084">
    <property type="entry name" value="RecA-like_ORC2"/>
    <property type="match status" value="1"/>
</dbReference>
<reference evidence="9" key="1">
    <citation type="submission" date="2020-07" db="EMBL/GenBank/DDBJ databases">
        <authorList>
            <person name="Lin J."/>
        </authorList>
    </citation>
    <scope>NUCLEOTIDE SEQUENCE</scope>
</reference>
<evidence type="ECO:0000256" key="2">
    <source>
        <dbReference type="ARBA" id="ARBA00007421"/>
    </source>
</evidence>
<dbReference type="PANTHER" id="PTHR14052:SF0">
    <property type="entry name" value="ORIGIN RECOGNITION COMPLEX SUBUNIT 2"/>
    <property type="match status" value="1"/>
</dbReference>
<proteinExistence type="inferred from homology"/>
<comment type="subunit">
    <text evidence="5">Component of the origin recognition complex (ORC).</text>
</comment>
<dbReference type="InterPro" id="IPR056772">
    <property type="entry name" value="RecA-like_ORC2"/>
</dbReference>
<evidence type="ECO:0000313" key="9">
    <source>
        <dbReference type="EMBL" id="CAD1838082.1"/>
    </source>
</evidence>
<dbReference type="GO" id="GO:0003688">
    <property type="term" value="F:DNA replication origin binding"/>
    <property type="evidence" value="ECO:0007669"/>
    <property type="project" value="UniProtKB-UniRule"/>
</dbReference>
<evidence type="ECO:0000256" key="1">
    <source>
        <dbReference type="ARBA" id="ARBA00004123"/>
    </source>
</evidence>
<dbReference type="GO" id="GO:0006260">
    <property type="term" value="P:DNA replication"/>
    <property type="evidence" value="ECO:0007669"/>
    <property type="project" value="UniProtKB-UniRule"/>
</dbReference>
<evidence type="ECO:0000256" key="4">
    <source>
        <dbReference type="ARBA" id="ARBA00023242"/>
    </source>
</evidence>
<accession>A0A6V7Q4Q7</accession>
<dbReference type="InterPro" id="IPR056773">
    <property type="entry name" value="WHD_ORC2"/>
</dbReference>